<evidence type="ECO:0008006" key="2">
    <source>
        <dbReference type="Google" id="ProtNLM"/>
    </source>
</evidence>
<protein>
    <recommendedName>
        <fullName evidence="2">Cyclic nucleotide-binding domain-containing protein</fullName>
    </recommendedName>
</protein>
<reference evidence="1" key="1">
    <citation type="submission" date="2019-08" db="EMBL/GenBank/DDBJ databases">
        <authorList>
            <person name="Kucharzyk K."/>
            <person name="Murdoch R.W."/>
            <person name="Higgins S."/>
            <person name="Loffler F."/>
        </authorList>
    </citation>
    <scope>NUCLEOTIDE SEQUENCE</scope>
</reference>
<evidence type="ECO:0000313" key="1">
    <source>
        <dbReference type="EMBL" id="MPM87455.1"/>
    </source>
</evidence>
<gene>
    <name evidence="1" type="ORF">SDC9_134551</name>
</gene>
<comment type="caution">
    <text evidence="1">The sequence shown here is derived from an EMBL/GenBank/DDBJ whole genome shotgun (WGS) entry which is preliminary data.</text>
</comment>
<organism evidence="1">
    <name type="scientific">bioreactor metagenome</name>
    <dbReference type="NCBI Taxonomy" id="1076179"/>
    <lineage>
        <taxon>unclassified sequences</taxon>
        <taxon>metagenomes</taxon>
        <taxon>ecological metagenomes</taxon>
    </lineage>
</organism>
<proteinExistence type="predicted"/>
<dbReference type="SUPFAM" id="SSF51206">
    <property type="entry name" value="cAMP-binding domain-like"/>
    <property type="match status" value="1"/>
</dbReference>
<dbReference type="EMBL" id="VSSQ01035268">
    <property type="protein sequence ID" value="MPM87455.1"/>
    <property type="molecule type" value="Genomic_DNA"/>
</dbReference>
<name>A0A645DE17_9ZZZZ</name>
<sequence length="184" mass="21034">MKDEKFVQQILDILPSQTLELKRKKFHTFNFGPQHNVWIVTDGLLMSVRSAEDGRFKGTGLYDSNSILGLGGFYGHDKEVTCFTLSKTTLRCIPTRLFNDLLKENVDLCYNMMLYSSRMFTRVMDELETSTLRTLEEQIASFEHNLMQMDLPDDLSVTETCIAMAIGAHPVSVSRARKRLKEGL</sequence>
<dbReference type="AlphaFoldDB" id="A0A645DE17"/>
<dbReference type="Gene3D" id="2.60.120.10">
    <property type="entry name" value="Jelly Rolls"/>
    <property type="match status" value="1"/>
</dbReference>
<dbReference type="InterPro" id="IPR018490">
    <property type="entry name" value="cNMP-bd_dom_sf"/>
</dbReference>
<dbReference type="InterPro" id="IPR014710">
    <property type="entry name" value="RmlC-like_jellyroll"/>
</dbReference>
<accession>A0A645DE17</accession>